<evidence type="ECO:0000256" key="1">
    <source>
        <dbReference type="SAM" id="MobiDB-lite"/>
    </source>
</evidence>
<evidence type="ECO:0000313" key="2">
    <source>
        <dbReference type="EMBL" id="VDK45523.1"/>
    </source>
</evidence>
<dbReference type="EMBL" id="UYRV01000787">
    <property type="protein sequence ID" value="VDK45523.1"/>
    <property type="molecule type" value="Genomic_DNA"/>
</dbReference>
<reference evidence="2 3" key="1">
    <citation type="submission" date="2018-11" db="EMBL/GenBank/DDBJ databases">
        <authorList>
            <consortium name="Pathogen Informatics"/>
        </authorList>
    </citation>
    <scope>NUCLEOTIDE SEQUENCE [LARGE SCALE GENOMIC DNA]</scope>
</reference>
<feature type="compositionally biased region" description="Basic and acidic residues" evidence="1">
    <location>
        <begin position="287"/>
        <end position="300"/>
    </location>
</feature>
<feature type="region of interest" description="Disordered" evidence="1">
    <location>
        <begin position="270"/>
        <end position="300"/>
    </location>
</feature>
<name>A0A3P6QS35_CYLGO</name>
<gene>
    <name evidence="2" type="ORF">CGOC_LOCUS538</name>
</gene>
<proteinExistence type="predicted"/>
<dbReference type="OrthoDB" id="5332616at2759"/>
<sequence>MHCNRFYSSQCTSSIEKSTSTDQRSLLKAFDIDLSFQAGSSSLKPTSGEHFEGIYGKTADKPRTQACADVKINLPLIVKPLRQYAAEIPNTISTENSDSSNNKHPHHVAPLICRRRTLNGIDDNRGKWYSSSVDGGVLESSTLPRNFLRKPSILHVAAPVQAQVISNPHEEVPLLVPPPKPARLSHNNSSLAKKRDFLEKKFSSDLFSCVAKPVLVRDLENESLTNDFELPITSSDMRHFPEKEIIPSMLQISRKALPFNKMHSMGTNQGVTVRKARSGTESSYEVTHQREDSGYRSDRKLSSSYEGDFARTCESFPGTFPISSDGFCSESEPDSDIGEFEQFEDVRNRFAISRLCVIGRLANHYIES</sequence>
<evidence type="ECO:0000313" key="3">
    <source>
        <dbReference type="Proteomes" id="UP000271889"/>
    </source>
</evidence>
<keyword evidence="3" id="KW-1185">Reference proteome</keyword>
<dbReference type="AlphaFoldDB" id="A0A3P6QS35"/>
<accession>A0A3P6QS35</accession>
<protein>
    <submittedName>
        <fullName evidence="2">Uncharacterized protein</fullName>
    </submittedName>
</protein>
<organism evidence="2 3">
    <name type="scientific">Cylicostephanus goldi</name>
    <name type="common">Nematode worm</name>
    <dbReference type="NCBI Taxonomy" id="71465"/>
    <lineage>
        <taxon>Eukaryota</taxon>
        <taxon>Metazoa</taxon>
        <taxon>Ecdysozoa</taxon>
        <taxon>Nematoda</taxon>
        <taxon>Chromadorea</taxon>
        <taxon>Rhabditida</taxon>
        <taxon>Rhabditina</taxon>
        <taxon>Rhabditomorpha</taxon>
        <taxon>Strongyloidea</taxon>
        <taxon>Strongylidae</taxon>
        <taxon>Cylicostephanus</taxon>
    </lineage>
</organism>
<dbReference type="Proteomes" id="UP000271889">
    <property type="component" value="Unassembled WGS sequence"/>
</dbReference>